<evidence type="ECO:0000313" key="2">
    <source>
        <dbReference type="Proteomes" id="UP000663193"/>
    </source>
</evidence>
<reference evidence="2" key="1">
    <citation type="journal article" date="2021" name="BMC Genomics">
        <title>Chromosome-level genome assembly and manually-curated proteome of model necrotroph Parastagonospora nodorum Sn15 reveals a genome-wide trove of candidate effector homologs, and redundancy of virulence-related functions within an accessory chromosome.</title>
        <authorList>
            <person name="Bertazzoni S."/>
            <person name="Jones D.A.B."/>
            <person name="Phan H.T."/>
            <person name="Tan K.-C."/>
            <person name="Hane J.K."/>
        </authorList>
    </citation>
    <scope>NUCLEOTIDE SEQUENCE [LARGE SCALE GENOMIC DNA]</scope>
    <source>
        <strain evidence="2">SN15 / ATCC MYA-4574 / FGSC 10173)</strain>
    </source>
</reference>
<dbReference type="AlphaFoldDB" id="A0A7U2I830"/>
<dbReference type="VEuPathDB" id="FungiDB:JI435_419740"/>
<gene>
    <name evidence="1" type="ORF">JI435_419740</name>
</gene>
<sequence length="75" mass="8117">MYAPFGLDFPSCPSNEARDTKQHKLLLMRATSEDLVWCGATSASAKCLASGLDGALCDRYVVQEIVAGWLDGCVY</sequence>
<name>A0A7U2I830_PHANO</name>
<accession>A0A7U2I830</accession>
<dbReference type="Proteomes" id="UP000663193">
    <property type="component" value="Chromosome 15"/>
</dbReference>
<proteinExistence type="predicted"/>
<organism evidence="1 2">
    <name type="scientific">Phaeosphaeria nodorum (strain SN15 / ATCC MYA-4574 / FGSC 10173)</name>
    <name type="common">Glume blotch fungus</name>
    <name type="synonym">Parastagonospora nodorum</name>
    <dbReference type="NCBI Taxonomy" id="321614"/>
    <lineage>
        <taxon>Eukaryota</taxon>
        <taxon>Fungi</taxon>
        <taxon>Dikarya</taxon>
        <taxon>Ascomycota</taxon>
        <taxon>Pezizomycotina</taxon>
        <taxon>Dothideomycetes</taxon>
        <taxon>Pleosporomycetidae</taxon>
        <taxon>Pleosporales</taxon>
        <taxon>Pleosporineae</taxon>
        <taxon>Phaeosphaeriaceae</taxon>
        <taxon>Parastagonospora</taxon>
    </lineage>
</organism>
<evidence type="ECO:0000313" key="1">
    <source>
        <dbReference type="EMBL" id="QRD03543.1"/>
    </source>
</evidence>
<keyword evidence="2" id="KW-1185">Reference proteome</keyword>
<protein>
    <submittedName>
        <fullName evidence="1">Uncharacterized protein</fullName>
    </submittedName>
</protein>
<dbReference type="EMBL" id="CP069037">
    <property type="protein sequence ID" value="QRD03543.1"/>
    <property type="molecule type" value="Genomic_DNA"/>
</dbReference>